<comment type="caution">
    <text evidence="1">The sequence shown here is derived from an EMBL/GenBank/DDBJ whole genome shotgun (WGS) entry which is preliminary data.</text>
</comment>
<accession>A0A1Z5YRP7</accession>
<dbReference type="OrthoDB" id="7275721at2"/>
<organism evidence="1 2">
    <name type="scientific">Acetobacter cibinongensis</name>
    <dbReference type="NCBI Taxonomy" id="146475"/>
    <lineage>
        <taxon>Bacteria</taxon>
        <taxon>Pseudomonadati</taxon>
        <taxon>Pseudomonadota</taxon>
        <taxon>Alphaproteobacteria</taxon>
        <taxon>Acetobacterales</taxon>
        <taxon>Acetobacteraceae</taxon>
        <taxon>Acetobacter</taxon>
    </lineage>
</organism>
<dbReference type="EMBL" id="JOMQ01000069">
    <property type="protein sequence ID" value="OUI99564.1"/>
    <property type="molecule type" value="Genomic_DNA"/>
</dbReference>
<protein>
    <submittedName>
        <fullName evidence="1">Uncharacterized protein</fullName>
    </submittedName>
</protein>
<gene>
    <name evidence="1" type="ORF">HK14_13085</name>
</gene>
<dbReference type="AlphaFoldDB" id="A0A1Z5YRP7"/>
<sequence length="534" mass="62178">MKALAIITCSLICRCRGTHQVLTVKSGLSLLEFPQKLGLLLFLIFAQTLVHKVELKDKDMHHANTAANRHLDEKPMPKTAVLFKTHIWNDTVEKLYEMCKEQSKLSDIFIIYDDTNGCGLPDRVREENNILFYNKESIKKIGLPFDEENAGGFWYNGDYHQSLFALDHPDYDFYCSIESDVAVFYNLDTIFESMYNEKLDSIYHELKTPNYNWSWLDGCVGHYDVSNHIHKGLFCISFFSRKAIFTFLRKRLQMAVAYYQGLNKNWPIGEVVMANETALNHLKFKEISEYCDEFNYYDWSPAYILKEFTENQPKNTFIHPVTELDNKFYRNNFEIEHRSLCSIPIITSGQAALRIQKIKDLTVSSRLLHHDNVQSKIERWKPILEAALGSLNFQDRKLISANDLLRLEDLWLDNVQSPQSAQRIVWPLPCWEKRHAFLLSGNHVLKINFERFANVVSIGLVTKSPIKEGSLKLTSNIRDSLPISFKEQKYSYYFYGIDVENDEVFVDVSVLNSESVALYHLCIFQDTPELMRMD</sequence>
<evidence type="ECO:0000313" key="1">
    <source>
        <dbReference type="EMBL" id="OUI99564.1"/>
    </source>
</evidence>
<proteinExistence type="predicted"/>
<evidence type="ECO:0000313" key="2">
    <source>
        <dbReference type="Proteomes" id="UP000196086"/>
    </source>
</evidence>
<name>A0A1Z5YRP7_9PROT</name>
<reference evidence="1 2" key="1">
    <citation type="submission" date="2014-06" db="EMBL/GenBank/DDBJ databases">
        <authorList>
            <person name="Ju J."/>
            <person name="Zhang J."/>
        </authorList>
    </citation>
    <scope>NUCLEOTIDE SEQUENCE [LARGE SCALE GENOMIC DNA]</scope>
    <source>
        <strain evidence="1 2">DsW_47</strain>
    </source>
</reference>
<dbReference type="Proteomes" id="UP000196086">
    <property type="component" value="Unassembled WGS sequence"/>
</dbReference>
<dbReference type="RefSeq" id="WP_086652128.1">
    <property type="nucleotide sequence ID" value="NZ_JOMQ01000069.1"/>
</dbReference>